<dbReference type="HOGENOM" id="CLU_095253_0_0_0"/>
<dbReference type="AlphaFoldDB" id="C7NEL0"/>
<dbReference type="EMBL" id="CP001685">
    <property type="protein sequence ID" value="ACV38371.1"/>
    <property type="molecule type" value="Genomic_DNA"/>
</dbReference>
<dbReference type="SUPFAM" id="SSF56300">
    <property type="entry name" value="Metallo-dependent phosphatases"/>
    <property type="match status" value="1"/>
</dbReference>
<dbReference type="Proteomes" id="UP000001910">
    <property type="component" value="Chromosome"/>
</dbReference>
<dbReference type="PANTHER" id="PTHR12905:SF0">
    <property type="entry name" value="CALCINEURIN-LIKE PHOSPHOESTERASE DOMAIN-CONTAINING PROTEIN"/>
    <property type="match status" value="1"/>
</dbReference>
<evidence type="ECO:0000313" key="2">
    <source>
        <dbReference type="EMBL" id="ACV38371.1"/>
    </source>
</evidence>
<dbReference type="OrthoDB" id="9783591at2"/>
<evidence type="ECO:0000313" key="3">
    <source>
        <dbReference type="Proteomes" id="UP000001910"/>
    </source>
</evidence>
<dbReference type="Gene3D" id="3.60.21.10">
    <property type="match status" value="1"/>
</dbReference>
<dbReference type="RefSeq" id="WP_012806554.1">
    <property type="nucleotide sequence ID" value="NC_013192.1"/>
</dbReference>
<dbReference type="PANTHER" id="PTHR12905">
    <property type="entry name" value="METALLOPHOSPHOESTERASE"/>
    <property type="match status" value="1"/>
</dbReference>
<dbReference type="Pfam" id="PF00149">
    <property type="entry name" value="Metallophos"/>
    <property type="match status" value="1"/>
</dbReference>
<evidence type="ECO:0000259" key="1">
    <source>
        <dbReference type="Pfam" id="PF00149"/>
    </source>
</evidence>
<accession>C7NEL0</accession>
<dbReference type="GO" id="GO:0016787">
    <property type="term" value="F:hydrolase activity"/>
    <property type="evidence" value="ECO:0007669"/>
    <property type="project" value="InterPro"/>
</dbReference>
<name>C7NEL0_LEPBD</name>
<dbReference type="KEGG" id="lba:Lebu_0460"/>
<keyword evidence="3" id="KW-1185">Reference proteome</keyword>
<reference evidence="2 3" key="1">
    <citation type="journal article" date="2009" name="Stand. Genomic Sci.">
        <title>Complete genome sequence of Leptotrichia buccalis type strain (C-1013-b).</title>
        <authorList>
            <person name="Ivanova N."/>
            <person name="Gronow S."/>
            <person name="Lapidus A."/>
            <person name="Copeland A."/>
            <person name="Glavina Del Rio T."/>
            <person name="Nolan M."/>
            <person name="Lucas S."/>
            <person name="Chen F."/>
            <person name="Tice H."/>
            <person name="Cheng J.F."/>
            <person name="Saunders E."/>
            <person name="Bruce D."/>
            <person name="Goodwin L."/>
            <person name="Brettin T."/>
            <person name="Detter J.C."/>
            <person name="Han C."/>
            <person name="Pitluck S."/>
            <person name="Mikhailova N."/>
            <person name="Pati A."/>
            <person name="Mavrommatis K."/>
            <person name="Chen A."/>
            <person name="Palaniappan K."/>
            <person name="Land M."/>
            <person name="Hauser L."/>
            <person name="Chang Y.J."/>
            <person name="Jeffries C.D."/>
            <person name="Chain P."/>
            <person name="Rohde C."/>
            <person name="Goker M."/>
            <person name="Bristow J."/>
            <person name="Eisen J.A."/>
            <person name="Markowitz V."/>
            <person name="Hugenholtz P."/>
            <person name="Kyrpides N.C."/>
            <person name="Klenk H.P."/>
        </authorList>
    </citation>
    <scope>NUCLEOTIDE SEQUENCE [LARGE SCALE GENOMIC DNA]</scope>
    <source>
        <strain evidence="3">ATCC 14201 / DSM 1135 / JCM 12969 / NCTC 10249 / C-1013-b</strain>
    </source>
</reference>
<sequence length="205" mass="23954">MKKNEKKKKKYKFLCVSDIEILADMEEEFLKQRFKDVDFIMSAGDVSNNYLDYLVSVLNKDLICVNGNHTYNKDYPLGFAKVINGKFIKYKGLRILGLDGSKVYSFQEHQYSESQMKMKILKNIFFLRKGVDIVLSHASPEGIHDRDDGVHNGFKVFHKVIQHFKPKLWIHGHIHLSNFMNYQDTLVGETMVSNTFGYRIFTIEK</sequence>
<dbReference type="InterPro" id="IPR004843">
    <property type="entry name" value="Calcineurin-like_PHP"/>
</dbReference>
<gene>
    <name evidence="2" type="ordered locus">Lebu_0460</name>
</gene>
<dbReference type="InterPro" id="IPR029052">
    <property type="entry name" value="Metallo-depent_PP-like"/>
</dbReference>
<feature type="domain" description="Calcineurin-like phosphoesterase" evidence="1">
    <location>
        <begin position="12"/>
        <end position="175"/>
    </location>
</feature>
<dbReference type="eggNOG" id="COG2129">
    <property type="taxonomic scope" value="Bacteria"/>
</dbReference>
<protein>
    <submittedName>
        <fullName evidence="2">Ser/Thr protein phosphatase family protein</fullName>
    </submittedName>
</protein>
<proteinExistence type="predicted"/>
<dbReference type="InterPro" id="IPR051693">
    <property type="entry name" value="UPF0046_metallophosphoest"/>
</dbReference>
<dbReference type="SMR" id="C7NEL0"/>
<dbReference type="STRING" id="523794.Lebu_0460"/>
<organism evidence="2 3">
    <name type="scientific">Leptotrichia buccalis (strain ATCC 14201 / DSM 1135 / JCM 12969 / NCTC 10249 / C-1013-b)</name>
    <dbReference type="NCBI Taxonomy" id="523794"/>
    <lineage>
        <taxon>Bacteria</taxon>
        <taxon>Fusobacteriati</taxon>
        <taxon>Fusobacteriota</taxon>
        <taxon>Fusobacteriia</taxon>
        <taxon>Fusobacteriales</taxon>
        <taxon>Leptotrichiaceae</taxon>
        <taxon>Leptotrichia</taxon>
    </lineage>
</organism>